<dbReference type="InterPro" id="IPR007991">
    <property type="entry name" value="RNA_pol_I_trans_ini_fac_RRN3"/>
</dbReference>
<evidence type="ECO:0008006" key="5">
    <source>
        <dbReference type="Google" id="ProtNLM"/>
    </source>
</evidence>
<dbReference type="HOGENOM" id="CLU_010579_1_1_1"/>
<dbReference type="GeneID" id="27335951"/>
<dbReference type="AlphaFoldDB" id="A0A0D1ZLH2"/>
<dbReference type="Pfam" id="PF05327">
    <property type="entry name" value="RRN3"/>
    <property type="match status" value="1"/>
</dbReference>
<dbReference type="GO" id="GO:0001181">
    <property type="term" value="F:RNA polymerase I general transcription initiation factor activity"/>
    <property type="evidence" value="ECO:0007669"/>
    <property type="project" value="InterPro"/>
</dbReference>
<reference evidence="3 4" key="1">
    <citation type="submission" date="2015-01" db="EMBL/GenBank/DDBJ databases">
        <title>The Genome Sequence of Exophiala spinifera CBS89968.</title>
        <authorList>
            <consortium name="The Broad Institute Genomics Platform"/>
            <person name="Cuomo C."/>
            <person name="de Hoog S."/>
            <person name="Gorbushina A."/>
            <person name="Stielow B."/>
            <person name="Teixiera M."/>
            <person name="Abouelleil A."/>
            <person name="Chapman S.B."/>
            <person name="Priest M."/>
            <person name="Young S.K."/>
            <person name="Wortman J."/>
            <person name="Nusbaum C."/>
            <person name="Birren B."/>
        </authorList>
    </citation>
    <scope>NUCLEOTIDE SEQUENCE [LARGE SCALE GENOMIC DNA]</scope>
    <source>
        <strain evidence="3 4">CBS 89968</strain>
    </source>
</reference>
<proteinExistence type="inferred from homology"/>
<dbReference type="RefSeq" id="XP_016233893.1">
    <property type="nucleotide sequence ID" value="XM_016383190.1"/>
</dbReference>
<protein>
    <recommendedName>
        <fullName evidence="5">RNA polymerase I-specific transcription initiation factor RRN3</fullName>
    </recommendedName>
</protein>
<evidence type="ECO:0000256" key="2">
    <source>
        <dbReference type="SAM" id="MobiDB-lite"/>
    </source>
</evidence>
<dbReference type="PANTHER" id="PTHR12790">
    <property type="entry name" value="TRANSCRIPTION INITIATION FACTOR IA RRN3"/>
    <property type="match status" value="1"/>
</dbReference>
<sequence length="692" mass="78838">MLAPPSRRPVLPTSIATPTLPSSKPLRSQPQTIQRRPNLKRSIDETSFMDRPSSPSKRSKVTFDSDVEIVSADDEEDLDPALVKETVRAAIERHRIGHNEEYDRLQTLFSTSIEKPNAPSTKVLRIHLQATLANVTGLTKDCNQLVNAILYSEWIGREDSYYALFVRFLNNLAAAQRGYQHKIMSVLVDLLGPQKTRRIGSAKPVRQPTIHRRVLQALQHITRNVPTAPAALADRVSSRLEFDFQKAEERMTYIRNFMAMIHYVPELTSDILTSVMRELIKLDVAVQVDLDEEEDDDAEDELLSHMSSSQVLVPGATQDMLKGGLDDENDDVSTTDDESDMDEDEGVDSATARRQKLKEDIKQVDLIMDILFQYYAKLTTSTTLQTRDTALEQLISQFHTHILPTYRARHPQFLIFHFAQSDPIVVDRFVTSCVAILVDKKQPHLLRHSAAAYFSGFVGRGRHVSPQVVQDCLELLCDHLTVLRRAYEPTCRGPDLKRFGDFYAAFQAILYIFCFRWRDVASSSSDYDSDYDNDEDEVETYQFPESLREALRAAMDSPLNPLRVCTPVIVEQFAKLTTALRLFYLYPKLEENKQVRVTGYWRGISDLSISNPDRDLSWVGDNGMLEGYFPYDPYHLPISKHWIEGDYVEWEGIPGEEAEDTDSESDAGMDVESTDEDANEEEDDDDMESDDE</sequence>
<dbReference type="EMBL" id="KN847497">
    <property type="protein sequence ID" value="KIW13677.1"/>
    <property type="molecule type" value="Genomic_DNA"/>
</dbReference>
<organism evidence="3 4">
    <name type="scientific">Exophiala spinifera</name>
    <dbReference type="NCBI Taxonomy" id="91928"/>
    <lineage>
        <taxon>Eukaryota</taxon>
        <taxon>Fungi</taxon>
        <taxon>Dikarya</taxon>
        <taxon>Ascomycota</taxon>
        <taxon>Pezizomycotina</taxon>
        <taxon>Eurotiomycetes</taxon>
        <taxon>Chaetothyriomycetidae</taxon>
        <taxon>Chaetothyriales</taxon>
        <taxon>Herpotrichiellaceae</taxon>
        <taxon>Exophiala</taxon>
    </lineage>
</organism>
<evidence type="ECO:0000313" key="3">
    <source>
        <dbReference type="EMBL" id="KIW13677.1"/>
    </source>
</evidence>
<dbReference type="PANTHER" id="PTHR12790:SF0">
    <property type="entry name" value="RNA POLYMERASE I-SPECIFIC TRANSCRIPTION INITIATION FACTOR RRN3-RELATED"/>
    <property type="match status" value="1"/>
</dbReference>
<dbReference type="GO" id="GO:0001042">
    <property type="term" value="F:RNA polymerase I core binding"/>
    <property type="evidence" value="ECO:0007669"/>
    <property type="project" value="TreeGrafter"/>
</dbReference>
<feature type="compositionally biased region" description="Acidic residues" evidence="2">
    <location>
        <begin position="326"/>
        <end position="347"/>
    </location>
</feature>
<feature type="region of interest" description="Disordered" evidence="2">
    <location>
        <begin position="319"/>
        <end position="353"/>
    </location>
</feature>
<name>A0A0D1ZLH2_9EURO</name>
<dbReference type="VEuPathDB" id="FungiDB:PV08_08868"/>
<evidence type="ECO:0000256" key="1">
    <source>
        <dbReference type="ARBA" id="ARBA00010098"/>
    </source>
</evidence>
<feature type="region of interest" description="Disordered" evidence="2">
    <location>
        <begin position="652"/>
        <end position="692"/>
    </location>
</feature>
<keyword evidence="4" id="KW-1185">Reference proteome</keyword>
<accession>A0A0D1ZLH2</accession>
<dbReference type="STRING" id="91928.A0A0D1ZLH2"/>
<gene>
    <name evidence="3" type="ORF">PV08_08868</name>
</gene>
<dbReference type="OrthoDB" id="26970at2759"/>
<feature type="compositionally biased region" description="Polar residues" evidence="2">
    <location>
        <begin position="14"/>
        <end position="35"/>
    </location>
</feature>
<comment type="similarity">
    <text evidence="1">Belongs to the RRN3 family.</text>
</comment>
<dbReference type="GO" id="GO:0005634">
    <property type="term" value="C:nucleus"/>
    <property type="evidence" value="ECO:0007669"/>
    <property type="project" value="TreeGrafter"/>
</dbReference>
<evidence type="ECO:0000313" key="4">
    <source>
        <dbReference type="Proteomes" id="UP000053328"/>
    </source>
</evidence>
<dbReference type="GO" id="GO:0006361">
    <property type="term" value="P:transcription initiation at RNA polymerase I promoter"/>
    <property type="evidence" value="ECO:0007669"/>
    <property type="project" value="InterPro"/>
</dbReference>
<feature type="region of interest" description="Disordered" evidence="2">
    <location>
        <begin position="1"/>
        <end position="61"/>
    </location>
</feature>
<dbReference type="Proteomes" id="UP000053328">
    <property type="component" value="Unassembled WGS sequence"/>
</dbReference>